<reference evidence="1 2" key="1">
    <citation type="submission" date="2016-08" db="EMBL/GenBank/DDBJ databases">
        <authorList>
            <person name="Seilhamer J.J."/>
        </authorList>
    </citation>
    <scope>NUCLEOTIDE SEQUENCE [LARGE SCALE GENOMIC DNA]</scope>
    <source>
        <strain evidence="1 2">PH27A</strain>
    </source>
</reference>
<accession>A0A1E2VC11</accession>
<proteinExistence type="predicted"/>
<dbReference type="PANTHER" id="PTHR10224">
    <property type="entry name" value="ES1 PROTEIN HOMOLOG, MITOCHONDRIAL"/>
    <property type="match status" value="1"/>
</dbReference>
<dbReference type="Gene3D" id="3.40.50.880">
    <property type="match status" value="1"/>
</dbReference>
<protein>
    <recommendedName>
        <fullName evidence="3">Isoprenoid biosynthesis protein ElbB</fullName>
    </recommendedName>
</protein>
<sequence>MNKHIAVILAGCGHQMGSSAEDTVLTLLQLDHAGVQSQCFAPEQAHIPPANLPSPTSLPLADAAKLTRQPVLPLNDETQAKHFDGIIIPGGRGVLSVFSNLDQPDATPELQDELADFLASAHQNDIPIATIGLATLLLPIAFGEGITCTLGQEAAMLGTLMHLGGLHRHCEADDIVIDHAQKLLSTPGTLEAEHLSHAAKGIHCLVDRLLELSN</sequence>
<evidence type="ECO:0000313" key="2">
    <source>
        <dbReference type="Proteomes" id="UP000094291"/>
    </source>
</evidence>
<dbReference type="InterPro" id="IPR029062">
    <property type="entry name" value="Class_I_gatase-like"/>
</dbReference>
<organism evidence="1 2">
    <name type="scientific">Terasakiispira papahanaumokuakeensis</name>
    <dbReference type="NCBI Taxonomy" id="197479"/>
    <lineage>
        <taxon>Bacteria</taxon>
        <taxon>Pseudomonadati</taxon>
        <taxon>Pseudomonadota</taxon>
        <taxon>Gammaproteobacteria</taxon>
        <taxon>Oceanospirillales</taxon>
        <taxon>Terasakiispira</taxon>
    </lineage>
</organism>
<dbReference type="RefSeq" id="WP_068999135.1">
    <property type="nucleotide sequence ID" value="NZ_MDTQ01000001.1"/>
</dbReference>
<dbReference type="PANTHER" id="PTHR10224:SF12">
    <property type="entry name" value="GLYOXALASE ELBB"/>
    <property type="match status" value="1"/>
</dbReference>
<evidence type="ECO:0008006" key="3">
    <source>
        <dbReference type="Google" id="ProtNLM"/>
    </source>
</evidence>
<dbReference type="SUPFAM" id="SSF52317">
    <property type="entry name" value="Class I glutamine amidotransferase-like"/>
    <property type="match status" value="1"/>
</dbReference>
<comment type="caution">
    <text evidence="1">The sequence shown here is derived from an EMBL/GenBank/DDBJ whole genome shotgun (WGS) entry which is preliminary data.</text>
</comment>
<name>A0A1E2VC11_9GAMM</name>
<keyword evidence="2" id="KW-1185">Reference proteome</keyword>
<dbReference type="Proteomes" id="UP000094291">
    <property type="component" value="Unassembled WGS sequence"/>
</dbReference>
<dbReference type="EMBL" id="MDTQ01000001">
    <property type="protein sequence ID" value="ODC04205.1"/>
    <property type="molecule type" value="Genomic_DNA"/>
</dbReference>
<gene>
    <name evidence="1" type="ORF">BFW38_12370</name>
</gene>
<dbReference type="AlphaFoldDB" id="A0A1E2VC11"/>
<evidence type="ECO:0000313" key="1">
    <source>
        <dbReference type="EMBL" id="ODC04205.1"/>
    </source>
</evidence>
<dbReference type="OrthoDB" id="5605062at2"/>